<keyword evidence="3 4" id="KW-0443">Lipid metabolism</keyword>
<comment type="caution">
    <text evidence="4">Lacks conserved residue(s) required for the propagation of feature annotation.</text>
</comment>
<dbReference type="PANTHER" id="PTHR14226:SF76">
    <property type="entry name" value="NTE FAMILY PROTEIN RSSA"/>
    <property type="match status" value="1"/>
</dbReference>
<dbReference type="RefSeq" id="WP_078002268.1">
    <property type="nucleotide sequence ID" value="NZ_MRUL01000004.1"/>
</dbReference>
<evidence type="ECO:0000313" key="7">
    <source>
        <dbReference type="Proteomes" id="UP000190667"/>
    </source>
</evidence>
<organism evidence="6 7">
    <name type="scientific">Izhakiella australiensis</name>
    <dbReference type="NCBI Taxonomy" id="1926881"/>
    <lineage>
        <taxon>Bacteria</taxon>
        <taxon>Pseudomonadati</taxon>
        <taxon>Pseudomonadota</taxon>
        <taxon>Gammaproteobacteria</taxon>
        <taxon>Enterobacterales</taxon>
        <taxon>Erwiniaceae</taxon>
        <taxon>Izhakiella</taxon>
    </lineage>
</organism>
<reference evidence="6 7" key="1">
    <citation type="submission" date="2016-12" db="EMBL/GenBank/DDBJ databases">
        <title>Izhakiella australiana sp. nov. of genus Izhakiella isolated from Australian desert.</title>
        <authorList>
            <person name="Ji M."/>
        </authorList>
    </citation>
    <scope>NUCLEOTIDE SEQUENCE [LARGE SCALE GENOMIC DNA]</scope>
    <source>
        <strain evidence="6 7">D4N98</strain>
    </source>
</reference>
<dbReference type="PROSITE" id="PS51635">
    <property type="entry name" value="PNPLA"/>
    <property type="match status" value="1"/>
</dbReference>
<evidence type="ECO:0000256" key="2">
    <source>
        <dbReference type="ARBA" id="ARBA00022963"/>
    </source>
</evidence>
<evidence type="ECO:0000256" key="3">
    <source>
        <dbReference type="ARBA" id="ARBA00023098"/>
    </source>
</evidence>
<evidence type="ECO:0000313" key="6">
    <source>
        <dbReference type="EMBL" id="OON40456.1"/>
    </source>
</evidence>
<dbReference type="InterPro" id="IPR050301">
    <property type="entry name" value="NTE"/>
</dbReference>
<feature type="short sequence motif" description="GXSXG" evidence="4">
    <location>
        <begin position="39"/>
        <end position="43"/>
    </location>
</feature>
<dbReference type="EMBL" id="MRUL01000004">
    <property type="protein sequence ID" value="OON40456.1"/>
    <property type="molecule type" value="Genomic_DNA"/>
</dbReference>
<dbReference type="GO" id="GO:0016042">
    <property type="term" value="P:lipid catabolic process"/>
    <property type="evidence" value="ECO:0007669"/>
    <property type="project" value="UniProtKB-UniRule"/>
</dbReference>
<keyword evidence="1 4" id="KW-0378">Hydrolase</keyword>
<dbReference type="Pfam" id="PF01734">
    <property type="entry name" value="Patatin"/>
    <property type="match status" value="1"/>
</dbReference>
<accession>A0A1S8YNX3</accession>
<keyword evidence="2 4" id="KW-0442">Lipid degradation</keyword>
<dbReference type="GO" id="GO:0016787">
    <property type="term" value="F:hydrolase activity"/>
    <property type="evidence" value="ECO:0007669"/>
    <property type="project" value="UniProtKB-UniRule"/>
</dbReference>
<sequence>MRQVKVGLALGSGAAKGWAHIGVINALLRAGIQIDVVAGCSVGALVGAAYASGNLGIMERWVRSFSYWDVLRLMDVSWRRGGLLRGDRVFSQIKQLISSTHIEKCSLPFGAVATNLSTGRELWLTEGDLHLAIRASCSMPGLLPPIGYNGYWLVDGAVVNPVPISLTRALGADIVIAVDLQHDAHLMQQDLLSITPESVPEEMASGWGWRLKEQIARFTQRKTQQSPGAMEIMTTSIQVLENRLKRNRMAGDPPDVLIQPFCPQISTLDFHRAEEALAAGKLAVEKKRDELLPLVRNRK</sequence>
<feature type="active site" description="Nucleophile" evidence="4">
    <location>
        <position position="41"/>
    </location>
</feature>
<dbReference type="AlphaFoldDB" id="A0A1S8YNX3"/>
<evidence type="ECO:0000256" key="1">
    <source>
        <dbReference type="ARBA" id="ARBA00022801"/>
    </source>
</evidence>
<dbReference type="InterPro" id="IPR016035">
    <property type="entry name" value="Acyl_Trfase/lysoPLipase"/>
</dbReference>
<dbReference type="PANTHER" id="PTHR14226">
    <property type="entry name" value="NEUROPATHY TARGET ESTERASE/SWISS CHEESE D.MELANOGASTER"/>
    <property type="match status" value="1"/>
</dbReference>
<proteinExistence type="predicted"/>
<gene>
    <name evidence="6" type="ORF">BTJ39_08580</name>
</gene>
<dbReference type="Gene3D" id="3.40.1090.10">
    <property type="entry name" value="Cytosolic phospholipase A2 catalytic domain"/>
    <property type="match status" value="1"/>
</dbReference>
<comment type="caution">
    <text evidence="6">The sequence shown here is derived from an EMBL/GenBank/DDBJ whole genome shotgun (WGS) entry which is preliminary data.</text>
</comment>
<feature type="domain" description="PNPLA" evidence="5">
    <location>
        <begin position="8"/>
        <end position="168"/>
    </location>
</feature>
<name>A0A1S8YNX3_9GAMM</name>
<evidence type="ECO:0000259" key="5">
    <source>
        <dbReference type="PROSITE" id="PS51635"/>
    </source>
</evidence>
<evidence type="ECO:0000256" key="4">
    <source>
        <dbReference type="PROSITE-ProRule" id="PRU01161"/>
    </source>
</evidence>
<dbReference type="Proteomes" id="UP000190667">
    <property type="component" value="Unassembled WGS sequence"/>
</dbReference>
<dbReference type="STRING" id="1926881.BTJ39_08580"/>
<protein>
    <submittedName>
        <fullName evidence="6">Patatin family protein</fullName>
    </submittedName>
</protein>
<dbReference type="InterPro" id="IPR002641">
    <property type="entry name" value="PNPLA_dom"/>
</dbReference>
<dbReference type="NCBIfam" id="NF007623">
    <property type="entry name" value="PRK10279.1"/>
    <property type="match status" value="1"/>
</dbReference>
<dbReference type="SUPFAM" id="SSF52151">
    <property type="entry name" value="FabD/lysophospholipase-like"/>
    <property type="match status" value="1"/>
</dbReference>
<feature type="short sequence motif" description="DGA/G" evidence="4">
    <location>
        <begin position="155"/>
        <end position="157"/>
    </location>
</feature>
<feature type="active site" description="Proton acceptor" evidence="4">
    <location>
        <position position="155"/>
    </location>
</feature>
<dbReference type="OrthoDB" id="5290098at2"/>
<keyword evidence="7" id="KW-1185">Reference proteome</keyword>
<dbReference type="CDD" id="cd07228">
    <property type="entry name" value="Pat_NTE_like_bacteria"/>
    <property type="match status" value="1"/>
</dbReference>